<keyword evidence="4" id="KW-1185">Reference proteome</keyword>
<dbReference type="Proteomes" id="UP001268089">
    <property type="component" value="Unassembled WGS sequence"/>
</dbReference>
<gene>
    <name evidence="3" type="ORF">J2X15_003880</name>
</gene>
<organism evidence="3 4">
    <name type="scientific">Rhodoferax saidenbachensis</name>
    <dbReference type="NCBI Taxonomy" id="1484693"/>
    <lineage>
        <taxon>Bacteria</taxon>
        <taxon>Pseudomonadati</taxon>
        <taxon>Pseudomonadota</taxon>
        <taxon>Betaproteobacteria</taxon>
        <taxon>Burkholderiales</taxon>
        <taxon>Comamonadaceae</taxon>
        <taxon>Rhodoferax</taxon>
    </lineage>
</organism>
<name>A0ABU1ZSP9_9BURK</name>
<proteinExistence type="predicted"/>
<dbReference type="Pfam" id="PF07589">
    <property type="entry name" value="PEP-CTERM"/>
    <property type="match status" value="1"/>
</dbReference>
<dbReference type="RefSeq" id="WP_310346042.1">
    <property type="nucleotide sequence ID" value="NZ_JAVDXO010000012.1"/>
</dbReference>
<dbReference type="NCBIfam" id="TIGR02595">
    <property type="entry name" value="PEP_CTERM"/>
    <property type="match status" value="1"/>
</dbReference>
<evidence type="ECO:0000256" key="1">
    <source>
        <dbReference type="SAM" id="SignalP"/>
    </source>
</evidence>
<dbReference type="Gene3D" id="2.60.120.260">
    <property type="entry name" value="Galactose-binding domain-like"/>
    <property type="match status" value="1"/>
</dbReference>
<keyword evidence="1" id="KW-0732">Signal</keyword>
<feature type="chain" id="PRO_5047100793" description="Ice-binding protein C-terminal domain-containing protein" evidence="1">
    <location>
        <begin position="20"/>
        <end position="197"/>
    </location>
</feature>
<accession>A0ABU1ZSP9</accession>
<dbReference type="InterPro" id="IPR013424">
    <property type="entry name" value="Ice-binding_C"/>
</dbReference>
<reference evidence="3 4" key="1">
    <citation type="submission" date="2023-07" db="EMBL/GenBank/DDBJ databases">
        <title>Sorghum-associated microbial communities from plants grown in Nebraska, USA.</title>
        <authorList>
            <person name="Schachtman D."/>
        </authorList>
    </citation>
    <scope>NUCLEOTIDE SEQUENCE [LARGE SCALE GENOMIC DNA]</scope>
    <source>
        <strain evidence="3 4">BE308</strain>
    </source>
</reference>
<protein>
    <recommendedName>
        <fullName evidence="2">Ice-binding protein C-terminal domain-containing protein</fullName>
    </recommendedName>
</protein>
<evidence type="ECO:0000313" key="4">
    <source>
        <dbReference type="Proteomes" id="UP001268089"/>
    </source>
</evidence>
<evidence type="ECO:0000313" key="3">
    <source>
        <dbReference type="EMBL" id="MDR7308564.1"/>
    </source>
</evidence>
<dbReference type="EMBL" id="JAVDXO010000012">
    <property type="protein sequence ID" value="MDR7308564.1"/>
    <property type="molecule type" value="Genomic_DNA"/>
</dbReference>
<feature type="domain" description="Ice-binding protein C-terminal" evidence="2">
    <location>
        <begin position="167"/>
        <end position="191"/>
    </location>
</feature>
<sequence length="197" mass="20106">MKKLLGALTLLAVSSLSQAASNVALGSSVTTTGSGFGNDGGWCCSAPAALSTVVDGSFVANGQQWNIGTVFWGGAYGADVITISLPTLSSVSSLVLQGDNNDDYLIRYRNASNVWADLATISPNRSWGMDMGGATFASPVTANAFSISIVGGDGLASVSEFQAIGAPVPEPETYALLLAGLGLVGTVARRRQARRQG</sequence>
<evidence type="ECO:0000259" key="2">
    <source>
        <dbReference type="Pfam" id="PF07589"/>
    </source>
</evidence>
<comment type="caution">
    <text evidence="3">The sequence shown here is derived from an EMBL/GenBank/DDBJ whole genome shotgun (WGS) entry which is preliminary data.</text>
</comment>
<feature type="signal peptide" evidence="1">
    <location>
        <begin position="1"/>
        <end position="19"/>
    </location>
</feature>